<proteinExistence type="predicted"/>
<dbReference type="Proteomes" id="UP000267464">
    <property type="component" value="Unassembled WGS sequence"/>
</dbReference>
<comment type="caution">
    <text evidence="1">The sequence shown here is derived from an EMBL/GenBank/DDBJ whole genome shotgun (WGS) entry which is preliminary data.</text>
</comment>
<protein>
    <recommendedName>
        <fullName evidence="3">NADH:ubiquinone oxidoreductase intermediate-associated protein 30 domain-containing protein</fullName>
    </recommendedName>
</protein>
<keyword evidence="2" id="KW-1185">Reference proteome</keyword>
<dbReference type="EMBL" id="QUSW01000001">
    <property type="protein sequence ID" value="RQP26513.1"/>
    <property type="molecule type" value="Genomic_DNA"/>
</dbReference>
<evidence type="ECO:0000313" key="1">
    <source>
        <dbReference type="EMBL" id="RQP26513.1"/>
    </source>
</evidence>
<organism evidence="1 2">
    <name type="scientific">Piscinibacter terrae</name>
    <dbReference type="NCBI Taxonomy" id="2496871"/>
    <lineage>
        <taxon>Bacteria</taxon>
        <taxon>Pseudomonadati</taxon>
        <taxon>Pseudomonadota</taxon>
        <taxon>Betaproteobacteria</taxon>
        <taxon>Burkholderiales</taxon>
        <taxon>Sphaerotilaceae</taxon>
        <taxon>Piscinibacter</taxon>
    </lineage>
</organism>
<accession>A0A3N7HX85</accession>
<sequence>MKAEGRTEQGASLDGFAYSEKPGDASFGKISVADGVAHVTGVIWPQKGSSWGGIGFSVGAGNGGKTLDLSSYKTLTLQLAANAPGTLRIRVMGNEKATRDNGCYPVVVQPVSTELREYSIDLSRFASEAYCGGNARTIAATSTAVSAVEVADPKVAGGKRDIDFQVGRITLSR</sequence>
<evidence type="ECO:0008006" key="3">
    <source>
        <dbReference type="Google" id="ProtNLM"/>
    </source>
</evidence>
<name>A0A3N7HX85_9BURK</name>
<evidence type="ECO:0000313" key="2">
    <source>
        <dbReference type="Proteomes" id="UP000267464"/>
    </source>
</evidence>
<reference evidence="1 2" key="2">
    <citation type="submission" date="2018-12" db="EMBL/GenBank/DDBJ databases">
        <title>Rhizobacter gummiphilus sp. nov., a rubber-degrading bacterium isolated from the soil of a botanical garden in Japan.</title>
        <authorList>
            <person name="Shunsuke S.S."/>
        </authorList>
    </citation>
    <scope>NUCLEOTIDE SEQUENCE [LARGE SCALE GENOMIC DNA]</scope>
    <source>
        <strain evidence="1 2">S-16</strain>
    </source>
</reference>
<dbReference type="AlphaFoldDB" id="A0A3N7HX85"/>
<reference evidence="1 2" key="1">
    <citation type="submission" date="2018-08" db="EMBL/GenBank/DDBJ databases">
        <authorList>
            <person name="Khan S.A."/>
            <person name="Jeon C.O."/>
            <person name="Chun B.H."/>
            <person name="Jeong S.E."/>
        </authorList>
    </citation>
    <scope>NUCLEOTIDE SEQUENCE [LARGE SCALE GENOMIC DNA]</scope>
    <source>
        <strain evidence="1 2">S-16</strain>
    </source>
</reference>
<dbReference type="Gene3D" id="2.60.120.430">
    <property type="entry name" value="Galactose-binding lectin"/>
    <property type="match status" value="1"/>
</dbReference>
<gene>
    <name evidence="1" type="ORF">DZC73_05770</name>
</gene>